<dbReference type="Proteomes" id="UP000631535">
    <property type="component" value="Unassembled WGS sequence"/>
</dbReference>
<keyword evidence="2" id="KW-1185">Reference proteome</keyword>
<sequence>MNEIDAAVPGIERLGLGRFQRCRSTGSAADARTPGCVAIVDVEFDGPDADRQRAWSDTVFEAMEGDPAPHPGLIPAHFHVSADGTRVLDYAEWESAGAHADAVGDEGDSSALPPR</sequence>
<gene>
    <name evidence="1" type="ORF">GCM10012287_15810</name>
</gene>
<name>A0ABQ2M5F7_9ACTN</name>
<dbReference type="EMBL" id="BMMP01000004">
    <property type="protein sequence ID" value="GGO46158.1"/>
    <property type="molecule type" value="Genomic_DNA"/>
</dbReference>
<evidence type="ECO:0000313" key="1">
    <source>
        <dbReference type="EMBL" id="GGO46158.1"/>
    </source>
</evidence>
<dbReference type="Gene3D" id="3.30.70.100">
    <property type="match status" value="1"/>
</dbReference>
<evidence type="ECO:0000313" key="2">
    <source>
        <dbReference type="Proteomes" id="UP000631535"/>
    </source>
</evidence>
<proteinExistence type="predicted"/>
<dbReference type="InterPro" id="IPR011008">
    <property type="entry name" value="Dimeric_a/b-barrel"/>
</dbReference>
<accession>A0ABQ2M5F7</accession>
<reference evidence="2" key="1">
    <citation type="journal article" date="2019" name="Int. J. Syst. Evol. Microbiol.">
        <title>The Global Catalogue of Microorganisms (GCM) 10K type strain sequencing project: providing services to taxonomists for standard genome sequencing and annotation.</title>
        <authorList>
            <consortium name="The Broad Institute Genomics Platform"/>
            <consortium name="The Broad Institute Genome Sequencing Center for Infectious Disease"/>
            <person name="Wu L."/>
            <person name="Ma J."/>
        </authorList>
    </citation>
    <scope>NUCLEOTIDE SEQUENCE [LARGE SCALE GENOMIC DNA]</scope>
    <source>
        <strain evidence="2">CGMCC 4.7178</strain>
    </source>
</reference>
<dbReference type="RefSeq" id="WP_308424122.1">
    <property type="nucleotide sequence ID" value="NZ_BMMP01000004.1"/>
</dbReference>
<evidence type="ECO:0008006" key="3">
    <source>
        <dbReference type="Google" id="ProtNLM"/>
    </source>
</evidence>
<organism evidence="1 2">
    <name type="scientific">Streptomyces daqingensis</name>
    <dbReference type="NCBI Taxonomy" id="1472640"/>
    <lineage>
        <taxon>Bacteria</taxon>
        <taxon>Bacillati</taxon>
        <taxon>Actinomycetota</taxon>
        <taxon>Actinomycetes</taxon>
        <taxon>Kitasatosporales</taxon>
        <taxon>Streptomycetaceae</taxon>
        <taxon>Streptomyces</taxon>
    </lineage>
</organism>
<dbReference type="SUPFAM" id="SSF54909">
    <property type="entry name" value="Dimeric alpha+beta barrel"/>
    <property type="match status" value="1"/>
</dbReference>
<comment type="caution">
    <text evidence="1">The sequence shown here is derived from an EMBL/GenBank/DDBJ whole genome shotgun (WGS) entry which is preliminary data.</text>
</comment>
<protein>
    <recommendedName>
        <fullName evidence="3">Antibiotic biosynthesis monooxygenase</fullName>
    </recommendedName>
</protein>